<evidence type="ECO:0000256" key="4">
    <source>
        <dbReference type="ARBA" id="ARBA00022500"/>
    </source>
</evidence>
<organism evidence="17 18">
    <name type="scientific">Ideonella paludis</name>
    <dbReference type="NCBI Taxonomy" id="1233411"/>
    <lineage>
        <taxon>Bacteria</taxon>
        <taxon>Pseudomonadati</taxon>
        <taxon>Pseudomonadota</taxon>
        <taxon>Betaproteobacteria</taxon>
        <taxon>Burkholderiales</taxon>
        <taxon>Sphaerotilaceae</taxon>
        <taxon>Ideonella</taxon>
    </lineage>
</organism>
<evidence type="ECO:0000256" key="6">
    <source>
        <dbReference type="ARBA" id="ARBA00022679"/>
    </source>
</evidence>
<protein>
    <recommendedName>
        <fullName evidence="3">Chemotaxis protein CheA</fullName>
        <ecNumber evidence="2">2.7.13.3</ecNumber>
    </recommendedName>
</protein>
<dbReference type="PRINTS" id="PR00344">
    <property type="entry name" value="BCTRLSENSOR"/>
</dbReference>
<feature type="domain" description="HPt" evidence="16">
    <location>
        <begin position="4"/>
        <end position="108"/>
    </location>
</feature>
<evidence type="ECO:0000256" key="13">
    <source>
        <dbReference type="SAM" id="MobiDB-lite"/>
    </source>
</evidence>
<feature type="domain" description="CheW-like" evidence="15">
    <location>
        <begin position="591"/>
        <end position="724"/>
    </location>
</feature>
<dbReference type="PANTHER" id="PTHR43395">
    <property type="entry name" value="SENSOR HISTIDINE KINASE CHEA"/>
    <property type="match status" value="1"/>
</dbReference>
<dbReference type="SUPFAM" id="SSF47384">
    <property type="entry name" value="Homodimeric domain of signal transducing histidine kinase"/>
    <property type="match status" value="1"/>
</dbReference>
<dbReference type="InterPro" id="IPR036097">
    <property type="entry name" value="HisK_dim/P_sf"/>
</dbReference>
<dbReference type="InterPro" id="IPR003594">
    <property type="entry name" value="HATPase_dom"/>
</dbReference>
<dbReference type="SMART" id="SM00073">
    <property type="entry name" value="HPT"/>
    <property type="match status" value="1"/>
</dbReference>
<keyword evidence="7" id="KW-0547">Nucleotide-binding</keyword>
<keyword evidence="5 12" id="KW-0597">Phosphoprotein</keyword>
<evidence type="ECO:0000256" key="9">
    <source>
        <dbReference type="ARBA" id="ARBA00022840"/>
    </source>
</evidence>
<evidence type="ECO:0000313" key="18">
    <source>
        <dbReference type="Proteomes" id="UP000672097"/>
    </source>
</evidence>
<dbReference type="Pfam" id="PF02518">
    <property type="entry name" value="HATPase_c"/>
    <property type="match status" value="1"/>
</dbReference>
<dbReference type="InterPro" id="IPR005467">
    <property type="entry name" value="His_kinase_dom"/>
</dbReference>
<evidence type="ECO:0000313" key="17">
    <source>
        <dbReference type="EMBL" id="MBQ0934594.1"/>
    </source>
</evidence>
<dbReference type="CDD" id="cd16916">
    <property type="entry name" value="HATPase_CheA-like"/>
    <property type="match status" value="1"/>
</dbReference>
<dbReference type="CDD" id="cd00088">
    <property type="entry name" value="HPT"/>
    <property type="match status" value="1"/>
</dbReference>
<keyword evidence="9" id="KW-0067">ATP-binding</keyword>
<dbReference type="SMART" id="SM00260">
    <property type="entry name" value="CheW"/>
    <property type="match status" value="1"/>
</dbReference>
<comment type="catalytic activity">
    <reaction evidence="1">
        <text>ATP + protein L-histidine = ADP + protein N-phospho-L-histidine.</text>
        <dbReference type="EC" id="2.7.13.3"/>
    </reaction>
</comment>
<dbReference type="Gene3D" id="2.30.30.40">
    <property type="entry name" value="SH3 Domains"/>
    <property type="match status" value="1"/>
</dbReference>
<gene>
    <name evidence="17" type="ORF">KAK11_04560</name>
</gene>
<sequence length="748" mass="80272">MHDDEEILAVARAGFLDEASDMLRQFEQALLIMEEDPTDAENLNAAFRAAHTIKGTAGLFGFDAVVHFTHEAETLLECLRSGQLAVNEHLTALLLRSRDQMEALLEEVRSGESDPEVAAVSHSLGAELRAAMTATSAPAAPSAPSAAPSEAAEVTTAAQGPGYWHISLRFGLDALRNGLDPLAFIRYLDSLGAVKHMHLVQALIPPLEGMDPENCYVGVEVAFESSASQQAIEQVFDFCHDDCDVAVLAPNADAASRQALLERRAEDSEAREALSSLWDRMGLVAPAEADLLPEPELTPAPAPTPIAAAAAPEPVSEAAPAAHIAAAAPSAKAAPKERKSEESRFIRVRADKLDRLIDLIGELVIASSGAQLVAHTEQSPSFMEAAQRISDIVEEARDGALGLRMVPIGDTFARFHRVVRDLSKQLGKDIELVITGGDTELDKSMVETIADPLMHLVRNSLDHGIEPTEQRIAVGKSAQGRLAFNAYHESGSIVIEVSDDGKGLDRDRILKKAIERNLIPHDAVLDDEAIYQLIFLPGFSTAEAVTNVSGRGVGMDVVKRNIESLRGHIRVASQPGRGATMQIRLPLTLAMIDGFLTMVGDVHYVLPLSVVSECIDVPQECLADPDRVCGTFDLRGEVLPYLDLARFYGVEPGLARRRSLIVVRDGTVRIGLVVDRLLGEHQTVIKPLAGIFRHIKALAGSTILGSGAVALVLDMQGVVQAATRQDTRLAPGLGLYSQRIGSDDKVAA</sequence>
<evidence type="ECO:0000256" key="12">
    <source>
        <dbReference type="PROSITE-ProRule" id="PRU00110"/>
    </source>
</evidence>
<dbReference type="SMART" id="SM01231">
    <property type="entry name" value="H-kinase_dim"/>
    <property type="match status" value="1"/>
</dbReference>
<dbReference type="InterPro" id="IPR036061">
    <property type="entry name" value="CheW-like_dom_sf"/>
</dbReference>
<dbReference type="Gene3D" id="3.30.565.10">
    <property type="entry name" value="Histidine kinase-like ATPase, C-terminal domain"/>
    <property type="match status" value="1"/>
</dbReference>
<evidence type="ECO:0000256" key="5">
    <source>
        <dbReference type="ARBA" id="ARBA00022553"/>
    </source>
</evidence>
<keyword evidence="10" id="KW-0902">Two-component regulatory system</keyword>
<evidence type="ECO:0000256" key="10">
    <source>
        <dbReference type="ARBA" id="ARBA00023012"/>
    </source>
</evidence>
<dbReference type="PROSITE" id="PS50894">
    <property type="entry name" value="HPT"/>
    <property type="match status" value="1"/>
</dbReference>
<dbReference type="PROSITE" id="PS50851">
    <property type="entry name" value="CHEW"/>
    <property type="match status" value="1"/>
</dbReference>
<feature type="modified residue" description="Phosphohistidine" evidence="12">
    <location>
        <position position="51"/>
    </location>
</feature>
<dbReference type="InterPro" id="IPR037006">
    <property type="entry name" value="CheA-like_homodim_sf"/>
</dbReference>
<dbReference type="EC" id="2.7.13.3" evidence="2"/>
<evidence type="ECO:0000256" key="11">
    <source>
        <dbReference type="ARBA" id="ARBA00035100"/>
    </source>
</evidence>
<dbReference type="InterPro" id="IPR002545">
    <property type="entry name" value="CheW-lke_dom"/>
</dbReference>
<name>A0ABS5DTZ0_9BURK</name>
<evidence type="ECO:0000256" key="7">
    <source>
        <dbReference type="ARBA" id="ARBA00022741"/>
    </source>
</evidence>
<keyword evidence="4" id="KW-0145">Chemotaxis</keyword>
<dbReference type="Gene3D" id="1.10.287.560">
    <property type="entry name" value="Histidine kinase CheA-like, homodimeric domain"/>
    <property type="match status" value="1"/>
</dbReference>
<keyword evidence="6" id="KW-0808">Transferase</keyword>
<dbReference type="Pfam" id="PF02895">
    <property type="entry name" value="H-kinase_dim"/>
    <property type="match status" value="1"/>
</dbReference>
<feature type="region of interest" description="Disordered" evidence="13">
    <location>
        <begin position="135"/>
        <end position="154"/>
    </location>
</feature>
<dbReference type="InterPro" id="IPR051315">
    <property type="entry name" value="Bact_Chemotaxis_CheA"/>
</dbReference>
<evidence type="ECO:0000259" key="15">
    <source>
        <dbReference type="PROSITE" id="PS50851"/>
    </source>
</evidence>
<dbReference type="PANTHER" id="PTHR43395:SF10">
    <property type="entry name" value="CHEMOTAXIS PROTEIN CHEA"/>
    <property type="match status" value="1"/>
</dbReference>
<feature type="domain" description="Histidine kinase" evidence="14">
    <location>
        <begin position="384"/>
        <end position="589"/>
    </location>
</feature>
<dbReference type="InterPro" id="IPR036641">
    <property type="entry name" value="HPT_dom_sf"/>
</dbReference>
<dbReference type="SUPFAM" id="SSF47226">
    <property type="entry name" value="Histidine-containing phosphotransfer domain, HPT domain"/>
    <property type="match status" value="1"/>
</dbReference>
<dbReference type="Gene3D" id="1.20.120.160">
    <property type="entry name" value="HPT domain"/>
    <property type="match status" value="1"/>
</dbReference>
<dbReference type="InterPro" id="IPR004358">
    <property type="entry name" value="Sig_transdc_His_kin-like_C"/>
</dbReference>
<dbReference type="InterPro" id="IPR004105">
    <property type="entry name" value="CheA-like_dim"/>
</dbReference>
<accession>A0ABS5DTZ0</accession>
<evidence type="ECO:0000256" key="3">
    <source>
        <dbReference type="ARBA" id="ARBA00021495"/>
    </source>
</evidence>
<dbReference type="Pfam" id="PF01627">
    <property type="entry name" value="Hpt"/>
    <property type="match status" value="1"/>
</dbReference>
<dbReference type="SUPFAM" id="SSF50341">
    <property type="entry name" value="CheW-like"/>
    <property type="match status" value="1"/>
</dbReference>
<dbReference type="PROSITE" id="PS50109">
    <property type="entry name" value="HIS_KIN"/>
    <property type="match status" value="1"/>
</dbReference>
<evidence type="ECO:0000259" key="16">
    <source>
        <dbReference type="PROSITE" id="PS50894"/>
    </source>
</evidence>
<evidence type="ECO:0000256" key="1">
    <source>
        <dbReference type="ARBA" id="ARBA00000085"/>
    </source>
</evidence>
<comment type="function">
    <text evidence="11">Involved in the transmission of sensory signals from the chemoreceptors to the flagellar motors. CheA is autophosphorylated; it can transfer its phosphate group to either CheB or CheY.</text>
</comment>
<evidence type="ECO:0000256" key="2">
    <source>
        <dbReference type="ARBA" id="ARBA00012438"/>
    </source>
</evidence>
<evidence type="ECO:0000259" key="14">
    <source>
        <dbReference type="PROSITE" id="PS50109"/>
    </source>
</evidence>
<evidence type="ECO:0000256" key="8">
    <source>
        <dbReference type="ARBA" id="ARBA00022777"/>
    </source>
</evidence>
<keyword evidence="8" id="KW-0418">Kinase</keyword>
<proteinExistence type="predicted"/>
<dbReference type="Proteomes" id="UP000672097">
    <property type="component" value="Unassembled WGS sequence"/>
</dbReference>
<comment type="caution">
    <text evidence="17">The sequence shown here is derived from an EMBL/GenBank/DDBJ whole genome shotgun (WGS) entry which is preliminary data.</text>
</comment>
<dbReference type="SMART" id="SM00387">
    <property type="entry name" value="HATPase_c"/>
    <property type="match status" value="1"/>
</dbReference>
<keyword evidence="18" id="KW-1185">Reference proteome</keyword>
<reference evidence="17 18" key="1">
    <citation type="submission" date="2021-04" db="EMBL/GenBank/DDBJ databases">
        <title>The genome sequence of type strain Ideonella paludis KCTC 32238.</title>
        <authorList>
            <person name="Liu Y."/>
        </authorList>
    </citation>
    <scope>NUCLEOTIDE SEQUENCE [LARGE SCALE GENOMIC DNA]</scope>
    <source>
        <strain evidence="17 18">KCTC 32238</strain>
    </source>
</reference>
<dbReference type="SUPFAM" id="SSF55874">
    <property type="entry name" value="ATPase domain of HSP90 chaperone/DNA topoisomerase II/histidine kinase"/>
    <property type="match status" value="1"/>
</dbReference>
<dbReference type="InterPro" id="IPR008207">
    <property type="entry name" value="Sig_transdc_His_kin_Hpt_dom"/>
</dbReference>
<dbReference type="Pfam" id="PF01584">
    <property type="entry name" value="CheW"/>
    <property type="match status" value="1"/>
</dbReference>
<dbReference type="InterPro" id="IPR036890">
    <property type="entry name" value="HATPase_C_sf"/>
</dbReference>
<dbReference type="EMBL" id="JAGQDG010000002">
    <property type="protein sequence ID" value="MBQ0934594.1"/>
    <property type="molecule type" value="Genomic_DNA"/>
</dbReference>